<dbReference type="GO" id="GO:0000155">
    <property type="term" value="F:phosphorelay sensor kinase activity"/>
    <property type="evidence" value="ECO:0007669"/>
    <property type="project" value="InterPro"/>
</dbReference>
<dbReference type="PANTHER" id="PTHR43047">
    <property type="entry name" value="TWO-COMPONENT HISTIDINE PROTEIN KINASE"/>
    <property type="match status" value="1"/>
</dbReference>
<feature type="transmembrane region" description="Helical" evidence="7">
    <location>
        <begin position="12"/>
        <end position="33"/>
    </location>
</feature>
<dbReference type="SUPFAM" id="SSF52172">
    <property type="entry name" value="CheY-like"/>
    <property type="match status" value="1"/>
</dbReference>
<comment type="catalytic activity">
    <reaction evidence="1">
        <text>ATP + protein L-histidine = ADP + protein N-phospho-L-histidine.</text>
        <dbReference type="EC" id="2.7.13.3"/>
    </reaction>
</comment>
<dbReference type="CDD" id="cd16922">
    <property type="entry name" value="HATPase_EvgS-ArcB-TorS-like"/>
    <property type="match status" value="1"/>
</dbReference>
<dbReference type="CDD" id="cd00082">
    <property type="entry name" value="HisKA"/>
    <property type="match status" value="1"/>
</dbReference>
<feature type="domain" description="Histidine kinase" evidence="8">
    <location>
        <begin position="266"/>
        <end position="486"/>
    </location>
</feature>
<evidence type="ECO:0000256" key="2">
    <source>
        <dbReference type="ARBA" id="ARBA00012438"/>
    </source>
</evidence>
<evidence type="ECO:0000259" key="9">
    <source>
        <dbReference type="PROSITE" id="PS50110"/>
    </source>
</evidence>
<dbReference type="Gene3D" id="3.30.565.10">
    <property type="entry name" value="Histidine kinase-like ATPase, C-terminal domain"/>
    <property type="match status" value="1"/>
</dbReference>
<dbReference type="InterPro" id="IPR004358">
    <property type="entry name" value="Sig_transdc_His_kin-like_C"/>
</dbReference>
<dbReference type="Gene3D" id="1.10.287.130">
    <property type="match status" value="1"/>
</dbReference>
<proteinExistence type="predicted"/>
<dbReference type="AlphaFoldDB" id="A0A160TDC6"/>
<dbReference type="SMART" id="SM00388">
    <property type="entry name" value="HisKA"/>
    <property type="match status" value="1"/>
</dbReference>
<dbReference type="SMART" id="SM00387">
    <property type="entry name" value="HATPase_c"/>
    <property type="match status" value="1"/>
</dbReference>
<evidence type="ECO:0000259" key="10">
    <source>
        <dbReference type="PROSITE" id="PS50885"/>
    </source>
</evidence>
<evidence type="ECO:0000256" key="6">
    <source>
        <dbReference type="SAM" id="Coils"/>
    </source>
</evidence>
<dbReference type="SUPFAM" id="SSF55874">
    <property type="entry name" value="ATPase domain of HSP90 chaperone/DNA topoisomerase II/histidine kinase"/>
    <property type="match status" value="1"/>
</dbReference>
<evidence type="ECO:0000313" key="11">
    <source>
        <dbReference type="EMBL" id="CUS41873.1"/>
    </source>
</evidence>
<organism evidence="11">
    <name type="scientific">hydrothermal vent metagenome</name>
    <dbReference type="NCBI Taxonomy" id="652676"/>
    <lineage>
        <taxon>unclassified sequences</taxon>
        <taxon>metagenomes</taxon>
        <taxon>ecological metagenomes</taxon>
    </lineage>
</organism>
<dbReference type="PRINTS" id="PR00344">
    <property type="entry name" value="BCTRLSENSOR"/>
</dbReference>
<name>A0A160TDC6_9ZZZZ</name>
<sequence length="631" mass="70382">MNFRDWSIRRRIMLLSTLPVLLTVALLTALHMMERWSDVHRENESIARLMIENIGASAEYPLISGNYELLMPLIDAALAQPAIVTVRISNANGELVIDRHSDSYVGLSLSEVRLLHSDINREIVSLSEFSSFNEDDRTIQELGYIELGMTDRFGRDRELSILRQSLLTGLAVVILAALIGRYMGMTIVRPLESLSSFIRQLARGENWRRIDVNDGAEIGNLQDDGNRLALTLEKAEAEHERFTSQLLQEQQKTREASQAKSQFLSMMSHELRTPLNGAVGMLQLMDQSSSETEFNDQKRHADTSLAHLTQLLDDVMVVVDTDSSQLPVVYAYCDIAKVMEPLFADLRIKASRKGLSLIVDIDPVFLQTEIYLPKSLVRQLLRHLSDNALKFTEQGVVVIELQYLRDDGEELRIVVRDSGIGIPADQQSQVLEAFSQVSSSFNRRYDGLGLGLTICHHISQILAGHIAFEDNPGGGTCVSVTIPLLSPKSNEKSSAKAASTSVARGKILIVEDNEVNLKVAEKMLNKVAPDIQISSVGSGEDCISLIQHQGRHFDLILLDCQMPGMDGFETSEQLRKYGFPGAIIACTANTTDKIEQRCIDAGMDAYMAKPIRLDNIRDMLNRWLKQTETAD</sequence>
<dbReference type="InterPro" id="IPR036890">
    <property type="entry name" value="HATPase_C_sf"/>
</dbReference>
<dbReference type="SUPFAM" id="SSF47384">
    <property type="entry name" value="Homodimeric domain of signal transducing histidine kinase"/>
    <property type="match status" value="1"/>
</dbReference>
<accession>A0A160TDC6</accession>
<dbReference type="InterPro" id="IPR001789">
    <property type="entry name" value="Sig_transdc_resp-reg_receiver"/>
</dbReference>
<evidence type="ECO:0000256" key="5">
    <source>
        <dbReference type="ARBA" id="ARBA00022777"/>
    </source>
</evidence>
<dbReference type="InterPro" id="IPR011006">
    <property type="entry name" value="CheY-like_superfamily"/>
</dbReference>
<feature type="domain" description="HAMP" evidence="10">
    <location>
        <begin position="185"/>
        <end position="237"/>
    </location>
</feature>
<evidence type="ECO:0000259" key="8">
    <source>
        <dbReference type="PROSITE" id="PS50109"/>
    </source>
</evidence>
<dbReference type="EC" id="2.7.13.3" evidence="2"/>
<reference evidence="11" key="1">
    <citation type="submission" date="2015-10" db="EMBL/GenBank/DDBJ databases">
        <authorList>
            <person name="Gilbert D.G."/>
        </authorList>
    </citation>
    <scope>NUCLEOTIDE SEQUENCE</scope>
</reference>
<keyword evidence="4" id="KW-0808">Transferase</keyword>
<dbReference type="EMBL" id="CZQC01000056">
    <property type="protein sequence ID" value="CUS41873.1"/>
    <property type="molecule type" value="Genomic_DNA"/>
</dbReference>
<keyword evidence="3" id="KW-0597">Phosphoprotein</keyword>
<dbReference type="PROSITE" id="PS50110">
    <property type="entry name" value="RESPONSE_REGULATORY"/>
    <property type="match status" value="1"/>
</dbReference>
<evidence type="ECO:0000256" key="7">
    <source>
        <dbReference type="SAM" id="Phobius"/>
    </source>
</evidence>
<dbReference type="PROSITE" id="PS50109">
    <property type="entry name" value="HIS_KIN"/>
    <property type="match status" value="1"/>
</dbReference>
<dbReference type="PROSITE" id="PS50885">
    <property type="entry name" value="HAMP"/>
    <property type="match status" value="1"/>
</dbReference>
<keyword evidence="5 11" id="KW-0418">Kinase</keyword>
<evidence type="ECO:0000256" key="3">
    <source>
        <dbReference type="ARBA" id="ARBA00022553"/>
    </source>
</evidence>
<dbReference type="Pfam" id="PF02518">
    <property type="entry name" value="HATPase_c"/>
    <property type="match status" value="1"/>
</dbReference>
<dbReference type="InterPro" id="IPR003594">
    <property type="entry name" value="HATPase_dom"/>
</dbReference>
<dbReference type="Gene3D" id="6.10.340.10">
    <property type="match status" value="1"/>
</dbReference>
<dbReference type="Gene3D" id="3.40.50.2300">
    <property type="match status" value="1"/>
</dbReference>
<keyword evidence="7" id="KW-0472">Membrane</keyword>
<dbReference type="CDD" id="cd17546">
    <property type="entry name" value="REC_hyHK_CKI1_RcsC-like"/>
    <property type="match status" value="1"/>
</dbReference>
<keyword evidence="6" id="KW-0175">Coiled coil</keyword>
<dbReference type="InterPro" id="IPR003660">
    <property type="entry name" value="HAMP_dom"/>
</dbReference>
<gene>
    <name evidence="11" type="ORF">MGWOODY_Tha1095</name>
</gene>
<evidence type="ECO:0000256" key="4">
    <source>
        <dbReference type="ARBA" id="ARBA00022679"/>
    </source>
</evidence>
<dbReference type="Pfam" id="PF00512">
    <property type="entry name" value="HisKA"/>
    <property type="match status" value="1"/>
</dbReference>
<dbReference type="GO" id="GO:0016020">
    <property type="term" value="C:membrane"/>
    <property type="evidence" value="ECO:0007669"/>
    <property type="project" value="InterPro"/>
</dbReference>
<evidence type="ECO:0000256" key="1">
    <source>
        <dbReference type="ARBA" id="ARBA00000085"/>
    </source>
</evidence>
<keyword evidence="7" id="KW-1133">Transmembrane helix</keyword>
<dbReference type="InterPro" id="IPR005467">
    <property type="entry name" value="His_kinase_dom"/>
</dbReference>
<dbReference type="SMART" id="SM00448">
    <property type="entry name" value="REC"/>
    <property type="match status" value="1"/>
</dbReference>
<dbReference type="Pfam" id="PF00072">
    <property type="entry name" value="Response_reg"/>
    <property type="match status" value="1"/>
</dbReference>
<feature type="coiled-coil region" evidence="6">
    <location>
        <begin position="218"/>
        <end position="252"/>
    </location>
</feature>
<dbReference type="PANTHER" id="PTHR43047:SF64">
    <property type="entry name" value="HISTIDINE KINASE CONTAINING CHEY-HOMOLOGOUS RECEIVER DOMAIN AND PAS DOMAIN-RELATED"/>
    <property type="match status" value="1"/>
</dbReference>
<dbReference type="InterPro" id="IPR036097">
    <property type="entry name" value="HisK_dim/P_sf"/>
</dbReference>
<keyword evidence="7" id="KW-0812">Transmembrane</keyword>
<feature type="domain" description="Response regulatory" evidence="9">
    <location>
        <begin position="506"/>
        <end position="624"/>
    </location>
</feature>
<dbReference type="InterPro" id="IPR003661">
    <property type="entry name" value="HisK_dim/P_dom"/>
</dbReference>
<protein>
    <recommendedName>
        <fullName evidence="2">histidine kinase</fullName>
        <ecNumber evidence="2">2.7.13.3</ecNumber>
    </recommendedName>
</protein>